<feature type="transmembrane region" description="Helical" evidence="7">
    <location>
        <begin position="9"/>
        <end position="28"/>
    </location>
</feature>
<feature type="transmembrane region" description="Helical" evidence="7">
    <location>
        <begin position="268"/>
        <end position="287"/>
    </location>
</feature>
<feature type="transmembrane region" description="Helical" evidence="7">
    <location>
        <begin position="48"/>
        <end position="67"/>
    </location>
</feature>
<evidence type="ECO:0000256" key="3">
    <source>
        <dbReference type="ARBA" id="ARBA00022448"/>
    </source>
</evidence>
<dbReference type="InterPro" id="IPR020846">
    <property type="entry name" value="MFS_dom"/>
</dbReference>
<dbReference type="GO" id="GO:0005886">
    <property type="term" value="C:plasma membrane"/>
    <property type="evidence" value="ECO:0007669"/>
    <property type="project" value="UniProtKB-SubCell"/>
</dbReference>
<feature type="transmembrane region" description="Helical" evidence="7">
    <location>
        <begin position="101"/>
        <end position="122"/>
    </location>
</feature>
<comment type="subcellular location">
    <subcellularLocation>
        <location evidence="1">Cell membrane</location>
        <topology evidence="1">Multi-pass membrane protein</topology>
    </subcellularLocation>
</comment>
<dbReference type="SUPFAM" id="SSF103473">
    <property type="entry name" value="MFS general substrate transporter"/>
    <property type="match status" value="1"/>
</dbReference>
<dbReference type="InterPro" id="IPR036259">
    <property type="entry name" value="MFS_trans_sf"/>
</dbReference>
<comment type="similarity">
    <text evidence="2">Belongs to the major facilitator superfamily.</text>
</comment>
<feature type="transmembrane region" description="Helical" evidence="7">
    <location>
        <begin position="328"/>
        <end position="350"/>
    </location>
</feature>
<reference evidence="10" key="1">
    <citation type="submission" date="2016-10" db="EMBL/GenBank/DDBJ databases">
        <authorList>
            <person name="Varghese N."/>
        </authorList>
    </citation>
    <scope>NUCLEOTIDE SEQUENCE [LARGE SCALE GENOMIC DNA]</scope>
    <source>
        <strain evidence="10">ACV-9</strain>
    </source>
</reference>
<accession>A0A1H7IXV7</accession>
<dbReference type="InterPro" id="IPR011701">
    <property type="entry name" value="MFS"/>
</dbReference>
<keyword evidence="3" id="KW-0813">Transport</keyword>
<evidence type="ECO:0000259" key="8">
    <source>
        <dbReference type="PROSITE" id="PS50850"/>
    </source>
</evidence>
<dbReference type="Proteomes" id="UP000182321">
    <property type="component" value="Unassembled WGS sequence"/>
</dbReference>
<gene>
    <name evidence="9" type="ORF">SAMN02910377_01510</name>
</gene>
<dbReference type="EMBL" id="FNZX01000008">
    <property type="protein sequence ID" value="SEK67044.1"/>
    <property type="molecule type" value="Genomic_DNA"/>
</dbReference>
<evidence type="ECO:0000256" key="5">
    <source>
        <dbReference type="ARBA" id="ARBA00022989"/>
    </source>
</evidence>
<dbReference type="Pfam" id="PF07690">
    <property type="entry name" value="MFS_1"/>
    <property type="match status" value="1"/>
</dbReference>
<evidence type="ECO:0000256" key="6">
    <source>
        <dbReference type="ARBA" id="ARBA00023136"/>
    </source>
</evidence>
<dbReference type="PROSITE" id="PS50850">
    <property type="entry name" value="MFS"/>
    <property type="match status" value="1"/>
</dbReference>
<feature type="transmembrane region" description="Helical" evidence="7">
    <location>
        <begin position="201"/>
        <end position="222"/>
    </location>
</feature>
<name>A0A1H7IXV7_9FIRM</name>
<evidence type="ECO:0000256" key="7">
    <source>
        <dbReference type="SAM" id="Phobius"/>
    </source>
</evidence>
<feature type="domain" description="Major facilitator superfamily (MFS) profile" evidence="8">
    <location>
        <begin position="10"/>
        <end position="382"/>
    </location>
</feature>
<keyword evidence="5 7" id="KW-1133">Transmembrane helix</keyword>
<evidence type="ECO:0000256" key="1">
    <source>
        <dbReference type="ARBA" id="ARBA00004651"/>
    </source>
</evidence>
<sequence>MRTKDRNDFLWLVFFFIIFINGFEAGGYQASLLNIGNTYDLSTTTKGLFASVELFATMLAPILLGAWADRTNKLKCIKILLSIQVIAALLIGLLTSKVLFVGGVFFLGLTTSALQFISIAALADYYPISYHKKIGYLTSMYALGAFVAPLVVAAYLNMGFSWKILFIFLCIASAVALLDIVSSKNEFRELADTTTEAFTSAGPFILAGIIMLCVVMCIYVGYENGFAFFVDTLFANEFKSALGKYALSLFWIVMIPSRVLVGHNAKHAYQILIGAIVAIPSITVLIAQLSSDVAVLLLCIPLGFACGAIYPCVLNLAMPLSGNHKATATGLITTATGIGGVVFTALTGYLGDMYGLRQAVMMLSAFFVLSLISVIILKIRCIKKD</sequence>
<feature type="transmembrane region" description="Helical" evidence="7">
    <location>
        <begin position="242"/>
        <end position="261"/>
    </location>
</feature>
<dbReference type="PANTHER" id="PTHR23514:SF3">
    <property type="entry name" value="BYPASS OF STOP CODON PROTEIN 6"/>
    <property type="match status" value="1"/>
</dbReference>
<keyword evidence="10" id="KW-1185">Reference proteome</keyword>
<protein>
    <submittedName>
        <fullName evidence="9">Fucose permease</fullName>
    </submittedName>
</protein>
<dbReference type="Gene3D" id="1.20.1250.20">
    <property type="entry name" value="MFS general substrate transporter like domains"/>
    <property type="match status" value="1"/>
</dbReference>
<dbReference type="InterPro" id="IPR051788">
    <property type="entry name" value="MFS_Transporter"/>
</dbReference>
<organism evidence="9 10">
    <name type="scientific">Pseudobutyrivibrio ruminis</name>
    <dbReference type="NCBI Taxonomy" id="46206"/>
    <lineage>
        <taxon>Bacteria</taxon>
        <taxon>Bacillati</taxon>
        <taxon>Bacillota</taxon>
        <taxon>Clostridia</taxon>
        <taxon>Lachnospirales</taxon>
        <taxon>Lachnospiraceae</taxon>
        <taxon>Pseudobutyrivibrio</taxon>
    </lineage>
</organism>
<feature type="transmembrane region" description="Helical" evidence="7">
    <location>
        <begin position="293"/>
        <end position="316"/>
    </location>
</feature>
<feature type="transmembrane region" description="Helical" evidence="7">
    <location>
        <begin position="134"/>
        <end position="156"/>
    </location>
</feature>
<dbReference type="AlphaFoldDB" id="A0A1H7IXV7"/>
<dbReference type="PANTHER" id="PTHR23514">
    <property type="entry name" value="BYPASS OF STOP CODON PROTEIN 6"/>
    <property type="match status" value="1"/>
</dbReference>
<evidence type="ECO:0000313" key="9">
    <source>
        <dbReference type="EMBL" id="SEK67044.1"/>
    </source>
</evidence>
<feature type="transmembrane region" description="Helical" evidence="7">
    <location>
        <begin position="162"/>
        <end position="181"/>
    </location>
</feature>
<dbReference type="GO" id="GO:0022857">
    <property type="term" value="F:transmembrane transporter activity"/>
    <property type="evidence" value="ECO:0007669"/>
    <property type="project" value="InterPro"/>
</dbReference>
<dbReference type="RefSeq" id="WP_074790698.1">
    <property type="nucleotide sequence ID" value="NZ_FNZX01000008.1"/>
</dbReference>
<proteinExistence type="inferred from homology"/>
<keyword evidence="4 7" id="KW-0812">Transmembrane</keyword>
<evidence type="ECO:0000313" key="10">
    <source>
        <dbReference type="Proteomes" id="UP000182321"/>
    </source>
</evidence>
<feature type="transmembrane region" description="Helical" evidence="7">
    <location>
        <begin position="79"/>
        <end position="95"/>
    </location>
</feature>
<evidence type="ECO:0000256" key="2">
    <source>
        <dbReference type="ARBA" id="ARBA00008335"/>
    </source>
</evidence>
<feature type="transmembrane region" description="Helical" evidence="7">
    <location>
        <begin position="356"/>
        <end position="377"/>
    </location>
</feature>
<keyword evidence="6 7" id="KW-0472">Membrane</keyword>
<evidence type="ECO:0000256" key="4">
    <source>
        <dbReference type="ARBA" id="ARBA00022692"/>
    </source>
</evidence>